<dbReference type="SUPFAM" id="SSF55729">
    <property type="entry name" value="Acyl-CoA N-acyltransferases (Nat)"/>
    <property type="match status" value="1"/>
</dbReference>
<dbReference type="InterPro" id="IPR000182">
    <property type="entry name" value="GNAT_dom"/>
</dbReference>
<feature type="domain" description="N-acetyltransferase" evidence="1">
    <location>
        <begin position="27"/>
        <end position="170"/>
    </location>
</feature>
<reference evidence="2 3" key="1">
    <citation type="submission" date="2017-09" db="EMBL/GenBank/DDBJ databases">
        <authorList>
            <person name="Ehlers B."/>
            <person name="Leendertz F.H."/>
        </authorList>
    </citation>
    <scope>NUCLEOTIDE SEQUENCE [LARGE SCALE GENOMIC DNA]</scope>
    <source>
        <strain evidence="2 3">CGMCC 1.05381</strain>
    </source>
</reference>
<dbReference type="Pfam" id="PF13673">
    <property type="entry name" value="Acetyltransf_10"/>
    <property type="match status" value="1"/>
</dbReference>
<dbReference type="Proteomes" id="UP000219440">
    <property type="component" value="Unassembled WGS sequence"/>
</dbReference>
<gene>
    <name evidence="2" type="ORF">SAMN06296378_0326</name>
</gene>
<proteinExistence type="predicted"/>
<dbReference type="Gene3D" id="3.40.630.30">
    <property type="match status" value="1"/>
</dbReference>
<evidence type="ECO:0000313" key="2">
    <source>
        <dbReference type="EMBL" id="SOE49687.1"/>
    </source>
</evidence>
<dbReference type="GO" id="GO:0016747">
    <property type="term" value="F:acyltransferase activity, transferring groups other than amino-acyl groups"/>
    <property type="evidence" value="ECO:0007669"/>
    <property type="project" value="InterPro"/>
</dbReference>
<dbReference type="InterPro" id="IPR016181">
    <property type="entry name" value="Acyl_CoA_acyltransferase"/>
</dbReference>
<evidence type="ECO:0000259" key="1">
    <source>
        <dbReference type="PROSITE" id="PS51186"/>
    </source>
</evidence>
<keyword evidence="3" id="KW-1185">Reference proteome</keyword>
<sequence>MFLLNTGKRCSSCIKLAIVPECSVVSRSWSELTTNELYAALKLRTDVFFVEQKVDEEELDNRDQEPGTRHYWIADSTGTVAYLRVLVNESPDHLDAHHIIGRVVVREDRRGEGLAQQLMARALEEFSGVPMLLHAQHYVAPLYAKFGFVAFGEPYDEASIMHISMYRAGSTER</sequence>
<dbReference type="PROSITE" id="PS51186">
    <property type="entry name" value="GNAT"/>
    <property type="match status" value="1"/>
</dbReference>
<organism evidence="2 3">
    <name type="scientific">Salinibacterium xinjiangense</name>
    <dbReference type="NCBI Taxonomy" id="386302"/>
    <lineage>
        <taxon>Bacteria</taxon>
        <taxon>Bacillati</taxon>
        <taxon>Actinomycetota</taxon>
        <taxon>Actinomycetes</taxon>
        <taxon>Micrococcales</taxon>
        <taxon>Microbacteriaceae</taxon>
        <taxon>Salinibacterium</taxon>
    </lineage>
</organism>
<dbReference type="CDD" id="cd04301">
    <property type="entry name" value="NAT_SF"/>
    <property type="match status" value="1"/>
</dbReference>
<protein>
    <submittedName>
        <fullName evidence="2">ElaA protein</fullName>
    </submittedName>
</protein>
<accession>A0A2C8YH14</accession>
<evidence type="ECO:0000313" key="3">
    <source>
        <dbReference type="Proteomes" id="UP000219440"/>
    </source>
</evidence>
<dbReference type="EMBL" id="OCST01000001">
    <property type="protein sequence ID" value="SOE49687.1"/>
    <property type="molecule type" value="Genomic_DNA"/>
</dbReference>
<dbReference type="AlphaFoldDB" id="A0A2C8YH14"/>
<name>A0A2C8YH14_9MICO</name>